<evidence type="ECO:0000256" key="1">
    <source>
        <dbReference type="SAM" id="MobiDB-lite"/>
    </source>
</evidence>
<dbReference type="OrthoDB" id="9804926at2"/>
<dbReference type="AlphaFoldDB" id="A0A4Q0MA19"/>
<protein>
    <submittedName>
        <fullName evidence="2">Uncharacterized protein</fullName>
    </submittedName>
</protein>
<dbReference type="Proteomes" id="UP000289708">
    <property type="component" value="Unassembled WGS sequence"/>
</dbReference>
<name>A0A4Q0MA19_9HYPH</name>
<organism evidence="2 3">
    <name type="scientific">Hansschlegelia zhihuaiae</name>
    <dbReference type="NCBI Taxonomy" id="405005"/>
    <lineage>
        <taxon>Bacteria</taxon>
        <taxon>Pseudomonadati</taxon>
        <taxon>Pseudomonadota</taxon>
        <taxon>Alphaproteobacteria</taxon>
        <taxon>Hyphomicrobiales</taxon>
        <taxon>Methylopilaceae</taxon>
        <taxon>Hansschlegelia</taxon>
    </lineage>
</organism>
<dbReference type="RefSeq" id="WP_128778764.1">
    <property type="nucleotide sequence ID" value="NZ_RYFI01000019.1"/>
</dbReference>
<accession>A0A4Q0MA19</accession>
<reference evidence="2 3" key="1">
    <citation type="submission" date="2018-12" db="EMBL/GenBank/DDBJ databases">
        <title>bacterium Hansschlegelia zhihuaiae S113.</title>
        <authorList>
            <person name="He J."/>
        </authorList>
    </citation>
    <scope>NUCLEOTIDE SEQUENCE [LARGE SCALE GENOMIC DNA]</scope>
    <source>
        <strain evidence="2 3">S 113</strain>
    </source>
</reference>
<sequence length="206" mass="22182">MTILIRRPCGELPRRRPHRGDEGYLPQRLRQHKRGLASVFSAQWPDAKYRGVVQKATMVAGGVSAGKWGSALVDLKPLAETSLSEFRALTAIGRLQGVRPGPFNTPMAMTTAGTPVGWMGKGNQRPSPPWRSTAARSHRPKSAGPWSSQTSLCDQPIGRQRNAGVSLADPHFVMHAIIATNLASLDVDMFRGVGPFGGEIKGIPVG</sequence>
<feature type="region of interest" description="Disordered" evidence="1">
    <location>
        <begin position="113"/>
        <end position="155"/>
    </location>
</feature>
<keyword evidence="3" id="KW-1185">Reference proteome</keyword>
<evidence type="ECO:0000313" key="3">
    <source>
        <dbReference type="Proteomes" id="UP000289708"/>
    </source>
</evidence>
<comment type="caution">
    <text evidence="2">The sequence shown here is derived from an EMBL/GenBank/DDBJ whole genome shotgun (WGS) entry which is preliminary data.</text>
</comment>
<evidence type="ECO:0000313" key="2">
    <source>
        <dbReference type="EMBL" id="RXF69935.1"/>
    </source>
</evidence>
<proteinExistence type="predicted"/>
<dbReference type="EMBL" id="RYFI01000019">
    <property type="protein sequence ID" value="RXF69935.1"/>
    <property type="molecule type" value="Genomic_DNA"/>
</dbReference>
<gene>
    <name evidence="2" type="ORF">EK403_17510</name>
</gene>